<reference evidence="1" key="1">
    <citation type="submission" date="2020-03" db="EMBL/GenBank/DDBJ databases">
        <title>The deep terrestrial virosphere.</title>
        <authorList>
            <person name="Holmfeldt K."/>
            <person name="Nilsson E."/>
            <person name="Simone D."/>
            <person name="Lopez-Fernandez M."/>
            <person name="Wu X."/>
            <person name="de Brujin I."/>
            <person name="Lundin D."/>
            <person name="Andersson A."/>
            <person name="Bertilsson S."/>
            <person name="Dopson M."/>
        </authorList>
    </citation>
    <scope>NUCLEOTIDE SEQUENCE</scope>
    <source>
        <strain evidence="1">TM448B01620</strain>
    </source>
</reference>
<dbReference type="AlphaFoldDB" id="A0A6M3XNJ7"/>
<organism evidence="1">
    <name type="scientific">viral metagenome</name>
    <dbReference type="NCBI Taxonomy" id="1070528"/>
    <lineage>
        <taxon>unclassified sequences</taxon>
        <taxon>metagenomes</taxon>
        <taxon>organismal metagenomes</taxon>
    </lineage>
</organism>
<evidence type="ECO:0000313" key="1">
    <source>
        <dbReference type="EMBL" id="QJH99560.1"/>
    </source>
</evidence>
<dbReference type="EMBL" id="MT144797">
    <property type="protein sequence ID" value="QJH99560.1"/>
    <property type="molecule type" value="Genomic_DNA"/>
</dbReference>
<gene>
    <name evidence="1" type="ORF">TM448B01620_0002</name>
</gene>
<name>A0A6M3XNJ7_9ZZZZ</name>
<proteinExistence type="predicted"/>
<accession>A0A6M3XNJ7</accession>
<protein>
    <submittedName>
        <fullName evidence="1">Putative bacterial intracellular growth attenuator</fullName>
    </submittedName>
</protein>
<sequence length="45" mass="5686">MKTLTGRQVRYYRALGRFFARMDAEMTWRYYIDGQEVRIPKKYRY</sequence>